<gene>
    <name evidence="4" type="ORF">J0J69_02665</name>
    <name evidence="5" type="ORF">J0J70_09005</name>
</gene>
<evidence type="ECO:0000256" key="1">
    <source>
        <dbReference type="ARBA" id="ARBA00022603"/>
    </source>
</evidence>
<evidence type="ECO:0000313" key="7">
    <source>
        <dbReference type="Proteomes" id="UP001058072"/>
    </source>
</evidence>
<dbReference type="EMBL" id="CP071249">
    <property type="protein sequence ID" value="UUF06507.1"/>
    <property type="molecule type" value="Genomic_DNA"/>
</dbReference>
<evidence type="ECO:0000256" key="2">
    <source>
        <dbReference type="ARBA" id="ARBA00022679"/>
    </source>
</evidence>
<keyword evidence="6" id="KW-1185">Reference proteome</keyword>
<evidence type="ECO:0000259" key="3">
    <source>
        <dbReference type="Pfam" id="PF13649"/>
    </source>
</evidence>
<feature type="domain" description="Methyltransferase" evidence="3">
    <location>
        <begin position="36"/>
        <end position="131"/>
    </location>
</feature>
<dbReference type="AlphaFoldDB" id="A0A9Q9CNC8"/>
<dbReference type="Gene3D" id="3.40.50.150">
    <property type="entry name" value="Vaccinia Virus protein VP39"/>
    <property type="match status" value="1"/>
</dbReference>
<dbReference type="GO" id="GO:0008168">
    <property type="term" value="F:methyltransferase activity"/>
    <property type="evidence" value="ECO:0007669"/>
    <property type="project" value="UniProtKB-KW"/>
</dbReference>
<keyword evidence="2" id="KW-0808">Transferase</keyword>
<dbReference type="Gene3D" id="2.20.25.110">
    <property type="entry name" value="S-adenosyl-L-methionine-dependent methyltransferases"/>
    <property type="match status" value="1"/>
</dbReference>
<dbReference type="SUPFAM" id="SSF53335">
    <property type="entry name" value="S-adenosyl-L-methionine-dependent methyltransferases"/>
    <property type="match status" value="1"/>
</dbReference>
<dbReference type="Proteomes" id="UP001058016">
    <property type="component" value="Chromosome"/>
</dbReference>
<sequence>MAYEAFSYYYDILMQDVPYHKWIAKTKQYLPIGSSILDVGCGTGTISILLAKEGYNVTGIDLSEDMLSLAYEKTLSEGLGIHYVQQDMCRLEGFSGFDGAVIYVDSLNYLKKDTEVFQTFRHLYESLKEGGILIFDVHSLFKVTEIFQDYLYADTNPDLTYIWHVCEGKYPYSIEHELTFFKREGERYERFEETHYQRTFAIEEYRQWLEDIGFKILEISADFLDEAPTEESERIVFVAQK</sequence>
<keyword evidence="1 5" id="KW-0489">Methyltransferase</keyword>
<accession>A0A9Q9CNC8</accession>
<dbReference type="GO" id="GO:0032259">
    <property type="term" value="P:methylation"/>
    <property type="evidence" value="ECO:0007669"/>
    <property type="project" value="UniProtKB-KW"/>
</dbReference>
<dbReference type="RefSeq" id="WP_055276498.1">
    <property type="nucleotide sequence ID" value="NZ_CP071249.1"/>
</dbReference>
<organism evidence="5 7">
    <name type="scientific">Turicibacter bilis</name>
    <dbReference type="NCBI Taxonomy" id="2735723"/>
    <lineage>
        <taxon>Bacteria</taxon>
        <taxon>Bacillati</taxon>
        <taxon>Bacillota</taxon>
        <taxon>Erysipelotrichia</taxon>
        <taxon>Erysipelotrichales</taxon>
        <taxon>Turicibacteraceae</taxon>
        <taxon>Turicibacter</taxon>
    </lineage>
</organism>
<dbReference type="InterPro" id="IPR029063">
    <property type="entry name" value="SAM-dependent_MTases_sf"/>
</dbReference>
<proteinExistence type="predicted"/>
<dbReference type="PANTHER" id="PTHR43861:SF1">
    <property type="entry name" value="TRANS-ACONITATE 2-METHYLTRANSFERASE"/>
    <property type="match status" value="1"/>
</dbReference>
<dbReference type="Pfam" id="PF13649">
    <property type="entry name" value="Methyltransf_25"/>
    <property type="match status" value="1"/>
</dbReference>
<evidence type="ECO:0000313" key="5">
    <source>
        <dbReference type="EMBL" id="UUF07757.1"/>
    </source>
</evidence>
<dbReference type="CDD" id="cd02440">
    <property type="entry name" value="AdoMet_MTases"/>
    <property type="match status" value="1"/>
</dbReference>
<dbReference type="EMBL" id="CP071250">
    <property type="protein sequence ID" value="UUF07757.1"/>
    <property type="molecule type" value="Genomic_DNA"/>
</dbReference>
<name>A0A9Q9CNC8_9FIRM</name>
<dbReference type="InterPro" id="IPR041698">
    <property type="entry name" value="Methyltransf_25"/>
</dbReference>
<reference evidence="5 6" key="1">
    <citation type="submission" date="2021-03" db="EMBL/GenBank/DDBJ databases">
        <title>Comparative Genomics and Metabolomics in the genus Turicibacter.</title>
        <authorList>
            <person name="Maki J."/>
            <person name="Looft T."/>
        </authorList>
    </citation>
    <scope>NUCLEOTIDE SEQUENCE</scope>
    <source>
        <strain evidence="5">ISU324</strain>
        <strain evidence="4 6">MMM721</strain>
    </source>
</reference>
<protein>
    <submittedName>
        <fullName evidence="5">Class I SAM-dependent methyltransferase</fullName>
    </submittedName>
</protein>
<dbReference type="Proteomes" id="UP001058072">
    <property type="component" value="Chromosome"/>
</dbReference>
<dbReference type="PANTHER" id="PTHR43861">
    <property type="entry name" value="TRANS-ACONITATE 2-METHYLTRANSFERASE-RELATED"/>
    <property type="match status" value="1"/>
</dbReference>
<evidence type="ECO:0000313" key="4">
    <source>
        <dbReference type="EMBL" id="UUF06507.1"/>
    </source>
</evidence>
<evidence type="ECO:0000313" key="6">
    <source>
        <dbReference type="Proteomes" id="UP001058016"/>
    </source>
</evidence>